<evidence type="ECO:0000313" key="1">
    <source>
        <dbReference type="EMBL" id="AGL90676.1"/>
    </source>
</evidence>
<evidence type="ECO:0000313" key="2">
    <source>
        <dbReference type="Proteomes" id="UP000013941"/>
    </source>
</evidence>
<sequence length="69" mass="8364">MNEILKEQKNRNRTIYSRKNQKLKETNLLYPTLSESELMYERLTKITKTIREILRMYAESSDINLLINK</sequence>
<gene>
    <name evidence="1" type="ORF">SLY_0761</name>
</gene>
<keyword evidence="2" id="KW-1185">Reference proteome</keyword>
<dbReference type="HOGENOM" id="CLU_2774183_0_0_14"/>
<dbReference type="Proteomes" id="UP000013941">
    <property type="component" value="Chromosome"/>
</dbReference>
<reference evidence="1 2" key="1">
    <citation type="journal article" date="2013" name="BMC Genomics">
        <title>Comparison of the complete genome sequence of two closely related isolates of 'Candidatus Phytoplasma australiense' reveals genome plasticity.</title>
        <authorList>
            <person name="Andersen M.T."/>
            <person name="Liefting L.W."/>
            <person name="Havukkala I."/>
            <person name="Beever R.E."/>
        </authorList>
    </citation>
    <scope>NUCLEOTIDE SEQUENCE [LARGE SCALE GENOMIC DNA]</scope>
    <source>
        <strain evidence="1 2">NZSb11</strain>
    </source>
</reference>
<name>R4RQ95_PHYAS</name>
<dbReference type="AlphaFoldDB" id="R4RQ95"/>
<dbReference type="KEGG" id="nzs:SLY_0761"/>
<organism evidence="1 2">
    <name type="scientific">Strawberry lethal yellows phytoplasma (CPA) str. NZSb11</name>
    <dbReference type="NCBI Taxonomy" id="980422"/>
    <lineage>
        <taxon>Bacteria</taxon>
        <taxon>Bacillati</taxon>
        <taxon>Mycoplasmatota</taxon>
        <taxon>Mollicutes</taxon>
        <taxon>Acholeplasmatales</taxon>
        <taxon>Acholeplasmataceae</taxon>
        <taxon>Candidatus Phytoplasma</taxon>
        <taxon>16SrXII (Stolbur group)</taxon>
    </lineage>
</organism>
<protein>
    <submittedName>
        <fullName evidence="1">Uncharacterized protein</fullName>
    </submittedName>
</protein>
<accession>R4RQ95</accession>
<proteinExistence type="predicted"/>
<dbReference type="EMBL" id="CP002548">
    <property type="protein sequence ID" value="AGL90676.1"/>
    <property type="molecule type" value="Genomic_DNA"/>
</dbReference>